<dbReference type="InterPro" id="IPR041891">
    <property type="entry name" value="Alpha_CA_prokaryot-like"/>
</dbReference>
<comment type="similarity">
    <text evidence="1">Belongs to the alpha-carbonic anhydrase family.</text>
</comment>
<evidence type="ECO:0000256" key="1">
    <source>
        <dbReference type="ARBA" id="ARBA00010718"/>
    </source>
</evidence>
<feature type="chain" id="PRO_5001852827" description="carbonic anhydrase" evidence="7">
    <location>
        <begin position="23"/>
        <end position="252"/>
    </location>
</feature>
<dbReference type="Proteomes" id="UP000031623">
    <property type="component" value="Chromosome"/>
</dbReference>
<evidence type="ECO:0000256" key="2">
    <source>
        <dbReference type="ARBA" id="ARBA00012925"/>
    </source>
</evidence>
<dbReference type="InterPro" id="IPR023561">
    <property type="entry name" value="Carbonic_anhydrase_a-class"/>
</dbReference>
<keyword evidence="7" id="KW-0732">Signal</keyword>
<organism evidence="9 10">
    <name type="scientific">Thioploca ingrica</name>
    <dbReference type="NCBI Taxonomy" id="40754"/>
    <lineage>
        <taxon>Bacteria</taxon>
        <taxon>Pseudomonadati</taxon>
        <taxon>Pseudomonadota</taxon>
        <taxon>Gammaproteobacteria</taxon>
        <taxon>Thiotrichales</taxon>
        <taxon>Thiotrichaceae</taxon>
        <taxon>Thioploca</taxon>
    </lineage>
</organism>
<feature type="domain" description="Alpha-carbonic anhydrase" evidence="8">
    <location>
        <begin position="29"/>
        <end position="252"/>
    </location>
</feature>
<evidence type="ECO:0000313" key="10">
    <source>
        <dbReference type="Proteomes" id="UP000031623"/>
    </source>
</evidence>
<dbReference type="STRING" id="40754.THII_3775"/>
<dbReference type="PANTHER" id="PTHR18952:SF265">
    <property type="entry name" value="CARBONIC ANHYDRASE"/>
    <property type="match status" value="1"/>
</dbReference>
<dbReference type="InterPro" id="IPR036398">
    <property type="entry name" value="CA_dom_sf"/>
</dbReference>
<dbReference type="KEGG" id="tig:THII_3775"/>
<accession>A0A090AP97</accession>
<dbReference type="HOGENOM" id="CLU_039326_0_2_6"/>
<proteinExistence type="inferred from homology"/>
<dbReference type="PANTHER" id="PTHR18952">
    <property type="entry name" value="CARBONIC ANHYDRASE"/>
    <property type="match status" value="1"/>
</dbReference>
<gene>
    <name evidence="9" type="ORF">THII_3775</name>
</gene>
<dbReference type="SUPFAM" id="SSF51069">
    <property type="entry name" value="Carbonic anhydrase"/>
    <property type="match status" value="1"/>
</dbReference>
<evidence type="ECO:0000256" key="5">
    <source>
        <dbReference type="ARBA" id="ARBA00023239"/>
    </source>
</evidence>
<dbReference type="PROSITE" id="PS51144">
    <property type="entry name" value="ALPHA_CA_2"/>
    <property type="match status" value="1"/>
</dbReference>
<dbReference type="GO" id="GO:0008270">
    <property type="term" value="F:zinc ion binding"/>
    <property type="evidence" value="ECO:0007669"/>
    <property type="project" value="InterPro"/>
</dbReference>
<evidence type="ECO:0000259" key="8">
    <source>
        <dbReference type="PROSITE" id="PS51144"/>
    </source>
</evidence>
<dbReference type="AlphaFoldDB" id="A0A090AP97"/>
<evidence type="ECO:0000313" key="9">
    <source>
        <dbReference type="EMBL" id="BAP58072.1"/>
    </source>
</evidence>
<keyword evidence="5" id="KW-0456">Lyase</keyword>
<keyword evidence="3" id="KW-0479">Metal-binding</keyword>
<dbReference type="GO" id="GO:0004089">
    <property type="term" value="F:carbonate dehydratase activity"/>
    <property type="evidence" value="ECO:0007669"/>
    <property type="project" value="UniProtKB-EC"/>
</dbReference>
<evidence type="ECO:0000256" key="4">
    <source>
        <dbReference type="ARBA" id="ARBA00022833"/>
    </source>
</evidence>
<comment type="catalytic activity">
    <reaction evidence="6">
        <text>hydrogencarbonate + H(+) = CO2 + H2O</text>
        <dbReference type="Rhea" id="RHEA:10748"/>
        <dbReference type="ChEBI" id="CHEBI:15377"/>
        <dbReference type="ChEBI" id="CHEBI:15378"/>
        <dbReference type="ChEBI" id="CHEBI:16526"/>
        <dbReference type="ChEBI" id="CHEBI:17544"/>
        <dbReference type="EC" id="4.2.1.1"/>
    </reaction>
</comment>
<keyword evidence="4" id="KW-0862">Zinc</keyword>
<dbReference type="InterPro" id="IPR001148">
    <property type="entry name" value="CA_dom"/>
</dbReference>
<name>A0A090AP97_9GAMM</name>
<dbReference type="SMART" id="SM01057">
    <property type="entry name" value="Carb_anhydrase"/>
    <property type="match status" value="1"/>
</dbReference>
<dbReference type="CDD" id="cd03124">
    <property type="entry name" value="alpha_CA_prokaryotic_like"/>
    <property type="match status" value="1"/>
</dbReference>
<evidence type="ECO:0000256" key="6">
    <source>
        <dbReference type="ARBA" id="ARBA00048348"/>
    </source>
</evidence>
<reference evidence="9 10" key="1">
    <citation type="journal article" date="2014" name="ISME J.">
        <title>Ecophysiology of Thioploca ingrica as revealed by the complete genome sequence supplemented with proteomic evidence.</title>
        <authorList>
            <person name="Kojima H."/>
            <person name="Ogura Y."/>
            <person name="Yamamoto N."/>
            <person name="Togashi T."/>
            <person name="Mori H."/>
            <person name="Watanabe T."/>
            <person name="Nemoto F."/>
            <person name="Kurokawa K."/>
            <person name="Hayashi T."/>
            <person name="Fukui M."/>
        </authorList>
    </citation>
    <scope>NUCLEOTIDE SEQUENCE [LARGE SCALE GENOMIC DNA]</scope>
</reference>
<dbReference type="Gene3D" id="3.10.200.10">
    <property type="entry name" value="Alpha carbonic anhydrase"/>
    <property type="match status" value="1"/>
</dbReference>
<dbReference type="EC" id="4.2.1.1" evidence="2"/>
<dbReference type="EMBL" id="AP014633">
    <property type="protein sequence ID" value="BAP58072.1"/>
    <property type="molecule type" value="Genomic_DNA"/>
</dbReference>
<sequence length="252" mass="28355">MLYKRFVLVLAATLGLQISAFAKEETSGDHWGYTGKTGPAHWADLSKEYAVCHDGHHQSPVNITKSVKAQLPPLEFNYHSIPLVIENNGHTIKITADKAGDLKIGGTTYHLMQFHTHQPSDEAINGKRAAMVVHLVHQDDNNHLAVVSVLLDESKTTNPLLEKLAKFLPKRPSEVQPHQEKIDINQLLPTEKDYYTFEGSLTTPPCTEGVKWIILKQHMPITATDLIQYQKLYPRNARPLQPLNDREVFSSN</sequence>
<dbReference type="Pfam" id="PF00194">
    <property type="entry name" value="Carb_anhydrase"/>
    <property type="match status" value="1"/>
</dbReference>
<protein>
    <recommendedName>
        <fullName evidence="2">carbonic anhydrase</fullName>
        <ecNumber evidence="2">4.2.1.1</ecNumber>
    </recommendedName>
</protein>
<keyword evidence="10" id="KW-1185">Reference proteome</keyword>
<evidence type="ECO:0000256" key="7">
    <source>
        <dbReference type="SAM" id="SignalP"/>
    </source>
</evidence>
<feature type="signal peptide" evidence="7">
    <location>
        <begin position="1"/>
        <end position="22"/>
    </location>
</feature>
<evidence type="ECO:0000256" key="3">
    <source>
        <dbReference type="ARBA" id="ARBA00022723"/>
    </source>
</evidence>